<evidence type="ECO:0008006" key="4">
    <source>
        <dbReference type="Google" id="ProtNLM"/>
    </source>
</evidence>
<proteinExistence type="predicted"/>
<dbReference type="RefSeq" id="WP_194076586.1">
    <property type="nucleotide sequence ID" value="NZ_CP061839.1"/>
</dbReference>
<feature type="chain" id="PRO_5032305393" description="Lipoprotein" evidence="1">
    <location>
        <begin position="28"/>
        <end position="151"/>
    </location>
</feature>
<protein>
    <recommendedName>
        <fullName evidence="4">Lipoprotein</fullName>
    </recommendedName>
</protein>
<keyword evidence="1" id="KW-0732">Signal</keyword>
<dbReference type="Gene3D" id="2.40.128.640">
    <property type="match status" value="1"/>
</dbReference>
<feature type="signal peptide" evidence="1">
    <location>
        <begin position="1"/>
        <end position="27"/>
    </location>
</feature>
<reference evidence="2 3" key="1">
    <citation type="submission" date="2020-09" db="EMBL/GenBank/DDBJ databases">
        <title>Characterization of Treponema spp. from bovine digital dermatitis in Korea.</title>
        <authorList>
            <person name="Espiritu H.M."/>
            <person name="Cho Y.I."/>
            <person name="Mamuad L."/>
        </authorList>
    </citation>
    <scope>NUCLEOTIDE SEQUENCE [LARGE SCALE GENOMIC DNA]</scope>
    <source>
        <strain evidence="2 3">KS1</strain>
    </source>
</reference>
<accession>A0A7S6WQW3</accession>
<evidence type="ECO:0000313" key="3">
    <source>
        <dbReference type="Proteomes" id="UP000593915"/>
    </source>
</evidence>
<gene>
    <name evidence="2" type="ORF">IFE08_01570</name>
</gene>
<dbReference type="Proteomes" id="UP000593915">
    <property type="component" value="Chromosome"/>
</dbReference>
<name>A0A7S6WQW3_9SPIR</name>
<evidence type="ECO:0000256" key="1">
    <source>
        <dbReference type="SAM" id="SignalP"/>
    </source>
</evidence>
<sequence length="151" mass="16566">MKIKLLKGLILTAFTVFFLSGISSCKSAPSAGLEPEPSEPYKDAFLGVYSTEFPAEKSGISVYSVEFKADKTARVLLFKKAGGRTSAVPKIIQGNWLLGKDGVIVLYFPNNVPSEFFFKNEDGSLSFLDDNKKPYTGSLKEIMVLKKLNTP</sequence>
<dbReference type="EMBL" id="CP061839">
    <property type="protein sequence ID" value="QOW61127.1"/>
    <property type="molecule type" value="Genomic_DNA"/>
</dbReference>
<dbReference type="PROSITE" id="PS51257">
    <property type="entry name" value="PROKAR_LIPOPROTEIN"/>
    <property type="match status" value="1"/>
</dbReference>
<evidence type="ECO:0000313" key="2">
    <source>
        <dbReference type="EMBL" id="QOW61127.1"/>
    </source>
</evidence>
<dbReference type="AlphaFoldDB" id="A0A7S6WQW3"/>
<organism evidence="2 3">
    <name type="scientific">Treponema pedis</name>
    <dbReference type="NCBI Taxonomy" id="409322"/>
    <lineage>
        <taxon>Bacteria</taxon>
        <taxon>Pseudomonadati</taxon>
        <taxon>Spirochaetota</taxon>
        <taxon>Spirochaetia</taxon>
        <taxon>Spirochaetales</taxon>
        <taxon>Treponemataceae</taxon>
        <taxon>Treponema</taxon>
    </lineage>
</organism>